<dbReference type="Gene3D" id="1.20.1720.10">
    <property type="entry name" value="Multidrug resistance protein D"/>
    <property type="match status" value="1"/>
</dbReference>
<dbReference type="AlphaFoldDB" id="A0A139GSY0"/>
<evidence type="ECO:0000256" key="5">
    <source>
        <dbReference type="SAM" id="MobiDB-lite"/>
    </source>
</evidence>
<name>A0A139GSY0_9PEZI</name>
<reference evidence="8 9" key="1">
    <citation type="submission" date="2015-07" db="EMBL/GenBank/DDBJ databases">
        <title>Comparative genomics of the Sigatoka disease complex on banana suggests a link between parallel evolutionary changes in Pseudocercospora fijiensis and Pseudocercospora eumusae and increased virulence on the banana host.</title>
        <authorList>
            <person name="Chang T.-C."/>
            <person name="Salvucci A."/>
            <person name="Crous P.W."/>
            <person name="Stergiopoulos I."/>
        </authorList>
    </citation>
    <scope>NUCLEOTIDE SEQUENCE [LARGE SCALE GENOMIC DNA]</scope>
    <source>
        <strain evidence="8 9">CBS 116634</strain>
    </source>
</reference>
<keyword evidence="4 6" id="KW-0472">Membrane</keyword>
<dbReference type="SUPFAM" id="SSF103473">
    <property type="entry name" value="MFS general substrate transporter"/>
    <property type="match status" value="1"/>
</dbReference>
<keyword evidence="2 6" id="KW-0812">Transmembrane</keyword>
<feature type="domain" description="Major facilitator superfamily (MFS) profile" evidence="7">
    <location>
        <begin position="93"/>
        <end position="213"/>
    </location>
</feature>
<dbReference type="PANTHER" id="PTHR23502">
    <property type="entry name" value="MAJOR FACILITATOR SUPERFAMILY"/>
    <property type="match status" value="1"/>
</dbReference>
<evidence type="ECO:0000313" key="8">
    <source>
        <dbReference type="EMBL" id="KXS93308.1"/>
    </source>
</evidence>
<dbReference type="OrthoDB" id="3848108at2759"/>
<dbReference type="InterPro" id="IPR036259">
    <property type="entry name" value="MFS_trans_sf"/>
</dbReference>
<organism evidence="8 9">
    <name type="scientific">Pseudocercospora musae</name>
    <dbReference type="NCBI Taxonomy" id="113226"/>
    <lineage>
        <taxon>Eukaryota</taxon>
        <taxon>Fungi</taxon>
        <taxon>Dikarya</taxon>
        <taxon>Ascomycota</taxon>
        <taxon>Pezizomycotina</taxon>
        <taxon>Dothideomycetes</taxon>
        <taxon>Dothideomycetidae</taxon>
        <taxon>Mycosphaerellales</taxon>
        <taxon>Mycosphaerellaceae</taxon>
        <taxon>Pseudocercospora</taxon>
    </lineage>
</organism>
<dbReference type="STRING" id="113226.A0A139GSY0"/>
<evidence type="ECO:0000256" key="4">
    <source>
        <dbReference type="ARBA" id="ARBA00023136"/>
    </source>
</evidence>
<evidence type="ECO:0000256" key="1">
    <source>
        <dbReference type="ARBA" id="ARBA00004141"/>
    </source>
</evidence>
<evidence type="ECO:0000256" key="2">
    <source>
        <dbReference type="ARBA" id="ARBA00022692"/>
    </source>
</evidence>
<comment type="caution">
    <text evidence="8">The sequence shown here is derived from an EMBL/GenBank/DDBJ whole genome shotgun (WGS) entry which is preliminary data.</text>
</comment>
<accession>A0A139GSY0</accession>
<evidence type="ECO:0000256" key="6">
    <source>
        <dbReference type="SAM" id="Phobius"/>
    </source>
</evidence>
<dbReference type="EMBL" id="LFZO01002014">
    <property type="protein sequence ID" value="KXS93308.1"/>
    <property type="molecule type" value="Genomic_DNA"/>
</dbReference>
<feature type="transmembrane region" description="Helical" evidence="6">
    <location>
        <begin position="127"/>
        <end position="146"/>
    </location>
</feature>
<sequence>MAFGVQSPSSHKTEESNLSSQASLSPVDDEKKDVEKGTEQPNGKAKDIESGLDQPSGDSSPLPPARGPNLVEFDGPNDPGNPLNFSTKRKTAATVSMGLMTFVVTFSSSIFAVAIEPISDECNVSTVVATLGVSLFLLGFVFGVCFGPASEIWGRRTPLFADYICFAIFQIPVVAAQNVETIMIADPIIGGFVTESYLGWRWTHWIVSPRCGR</sequence>
<feature type="compositionally biased region" description="Polar residues" evidence="5">
    <location>
        <begin position="1"/>
        <end position="24"/>
    </location>
</feature>
<protein>
    <recommendedName>
        <fullName evidence="7">Major facilitator superfamily (MFS) profile domain-containing protein</fullName>
    </recommendedName>
</protein>
<dbReference type="PROSITE" id="PS50850">
    <property type="entry name" value="MFS"/>
    <property type="match status" value="1"/>
</dbReference>
<keyword evidence="3 6" id="KW-1133">Transmembrane helix</keyword>
<feature type="compositionally biased region" description="Basic and acidic residues" evidence="5">
    <location>
        <begin position="28"/>
        <end position="49"/>
    </location>
</feature>
<keyword evidence="9" id="KW-1185">Reference proteome</keyword>
<dbReference type="PANTHER" id="PTHR23502:SF47">
    <property type="entry name" value="MAJOR FACILITATOR SUPERFAMILY (MFS) PROFILE DOMAIN-CONTAINING PROTEIN-RELATED"/>
    <property type="match status" value="1"/>
</dbReference>
<proteinExistence type="predicted"/>
<dbReference type="InterPro" id="IPR020846">
    <property type="entry name" value="MFS_dom"/>
</dbReference>
<dbReference type="GO" id="GO:0022857">
    <property type="term" value="F:transmembrane transporter activity"/>
    <property type="evidence" value="ECO:0007669"/>
    <property type="project" value="InterPro"/>
</dbReference>
<comment type="subcellular location">
    <subcellularLocation>
        <location evidence="1">Membrane</location>
        <topology evidence="1">Multi-pass membrane protein</topology>
    </subcellularLocation>
</comment>
<feature type="transmembrane region" description="Helical" evidence="6">
    <location>
        <begin position="92"/>
        <end position="115"/>
    </location>
</feature>
<gene>
    <name evidence="8" type="ORF">AC579_3085</name>
</gene>
<dbReference type="GO" id="GO:0005886">
    <property type="term" value="C:plasma membrane"/>
    <property type="evidence" value="ECO:0007669"/>
    <property type="project" value="TreeGrafter"/>
</dbReference>
<evidence type="ECO:0000259" key="7">
    <source>
        <dbReference type="PROSITE" id="PS50850"/>
    </source>
</evidence>
<dbReference type="Proteomes" id="UP000073492">
    <property type="component" value="Unassembled WGS sequence"/>
</dbReference>
<feature type="region of interest" description="Disordered" evidence="5">
    <location>
        <begin position="1"/>
        <end position="86"/>
    </location>
</feature>
<evidence type="ECO:0000256" key="3">
    <source>
        <dbReference type="ARBA" id="ARBA00022989"/>
    </source>
</evidence>
<evidence type="ECO:0000313" key="9">
    <source>
        <dbReference type="Proteomes" id="UP000073492"/>
    </source>
</evidence>